<dbReference type="EMBL" id="AZFX01000001">
    <property type="protein sequence ID" value="KRM13904.1"/>
    <property type="molecule type" value="Genomic_DNA"/>
</dbReference>
<evidence type="ECO:0008006" key="3">
    <source>
        <dbReference type="Google" id="ProtNLM"/>
    </source>
</evidence>
<dbReference type="Proteomes" id="UP000051315">
    <property type="component" value="Unassembled WGS sequence"/>
</dbReference>
<keyword evidence="2" id="KW-1185">Reference proteome</keyword>
<name>A0A0R1W7M6_9LACO</name>
<dbReference type="PATRIC" id="fig|1423735.3.peg.7"/>
<evidence type="ECO:0000313" key="1">
    <source>
        <dbReference type="EMBL" id="KRM13904.1"/>
    </source>
</evidence>
<gene>
    <name evidence="1" type="ORF">FC15_GL000007</name>
</gene>
<comment type="caution">
    <text evidence="1">The sequence shown here is derived from an EMBL/GenBank/DDBJ whole genome shotgun (WGS) entry which is preliminary data.</text>
</comment>
<sequence>MFHFKPQQRLRKTTDQQLLSQIDKAKKNWLWLRKTEAQDIDADPELTQKVRLQRAKYNFLFMEARRRGTRALTLNEGVTRRY</sequence>
<dbReference type="OrthoDB" id="2326469at2"/>
<organism evidence="1 2">
    <name type="scientific">Lapidilactobacillus concavus DSM 17758</name>
    <dbReference type="NCBI Taxonomy" id="1423735"/>
    <lineage>
        <taxon>Bacteria</taxon>
        <taxon>Bacillati</taxon>
        <taxon>Bacillota</taxon>
        <taxon>Bacilli</taxon>
        <taxon>Lactobacillales</taxon>
        <taxon>Lactobacillaceae</taxon>
        <taxon>Lapidilactobacillus</taxon>
    </lineage>
</organism>
<accession>A0A0R1W7M6</accession>
<proteinExistence type="predicted"/>
<protein>
    <recommendedName>
        <fullName evidence="3">DUF2508 domain-containing protein</fullName>
    </recommendedName>
</protein>
<evidence type="ECO:0000313" key="2">
    <source>
        <dbReference type="Proteomes" id="UP000051315"/>
    </source>
</evidence>
<dbReference type="STRING" id="1423735.FC15_GL000007"/>
<dbReference type="AlphaFoldDB" id="A0A0R1W7M6"/>
<dbReference type="InterPro" id="IPR019644">
    <property type="entry name" value="DUF2508"/>
</dbReference>
<dbReference type="Pfam" id="PF10704">
    <property type="entry name" value="DUF2508"/>
    <property type="match status" value="1"/>
</dbReference>
<dbReference type="RefSeq" id="WP_057822655.1">
    <property type="nucleotide sequence ID" value="NZ_AZFX01000001.1"/>
</dbReference>
<reference evidence="1 2" key="1">
    <citation type="journal article" date="2015" name="Genome Announc.">
        <title>Expanding the biotechnology potential of lactobacilli through comparative genomics of 213 strains and associated genera.</title>
        <authorList>
            <person name="Sun Z."/>
            <person name="Harris H.M."/>
            <person name="McCann A."/>
            <person name="Guo C."/>
            <person name="Argimon S."/>
            <person name="Zhang W."/>
            <person name="Yang X."/>
            <person name="Jeffery I.B."/>
            <person name="Cooney J.C."/>
            <person name="Kagawa T.F."/>
            <person name="Liu W."/>
            <person name="Song Y."/>
            <person name="Salvetti E."/>
            <person name="Wrobel A."/>
            <person name="Rasinkangas P."/>
            <person name="Parkhill J."/>
            <person name="Rea M.C."/>
            <person name="O'Sullivan O."/>
            <person name="Ritari J."/>
            <person name="Douillard F.P."/>
            <person name="Paul Ross R."/>
            <person name="Yang R."/>
            <person name="Briner A.E."/>
            <person name="Felis G.E."/>
            <person name="de Vos W.M."/>
            <person name="Barrangou R."/>
            <person name="Klaenhammer T.R."/>
            <person name="Caufield P.W."/>
            <person name="Cui Y."/>
            <person name="Zhang H."/>
            <person name="O'Toole P.W."/>
        </authorList>
    </citation>
    <scope>NUCLEOTIDE SEQUENCE [LARGE SCALE GENOMIC DNA]</scope>
    <source>
        <strain evidence="1 2">DSM 17758</strain>
    </source>
</reference>